<evidence type="ECO:0000256" key="3">
    <source>
        <dbReference type="ARBA" id="ARBA00015716"/>
    </source>
</evidence>
<sequence length="214" mass="24156">MPNEVIISDNARCSVSFAPRALIIRVFCFDNSLHSPYDCAPMQRQPLPKFVDARKFVVSGMEIHAYRQVAGLDRFVAGLANDSGSVDIDLRFFRDEQGFKCIQGKAVAQVEVICQRCLNPMPTCIEAEFNLAIVWTDEQAKALPKSLDPLILEEESLVLADLLQEELIINTPFVSYHDEECREFIPEPEPVEVVSDQEENDKPFAILGKIKPRD</sequence>
<evidence type="ECO:0000313" key="9">
    <source>
        <dbReference type="Proteomes" id="UP000439591"/>
    </source>
</evidence>
<evidence type="ECO:0000256" key="5">
    <source>
        <dbReference type="ARBA" id="ARBA00031841"/>
    </source>
</evidence>
<comment type="function">
    <text evidence="1">Plays a role in synthesis, processing and/or stability of 23S rRNA.</text>
</comment>
<protein>
    <recommendedName>
        <fullName evidence="3">Large ribosomal RNA subunit accumulation protein YceD</fullName>
    </recommendedName>
    <alternativeName>
        <fullName evidence="5">23S rRNA accumulation protein YceD</fullName>
    </alternativeName>
</protein>
<comment type="similarity">
    <text evidence="2">Belongs to the DUF177 domain family.</text>
</comment>
<dbReference type="Pfam" id="PF02620">
    <property type="entry name" value="YceD"/>
    <property type="match status" value="1"/>
</dbReference>
<evidence type="ECO:0000256" key="4">
    <source>
        <dbReference type="ARBA" id="ARBA00022517"/>
    </source>
</evidence>
<evidence type="ECO:0000313" key="7">
    <source>
        <dbReference type="EMBL" id="CAA0096158.1"/>
    </source>
</evidence>
<dbReference type="EMBL" id="CACSIM010000002">
    <property type="protein sequence ID" value="CAA0096158.1"/>
    <property type="molecule type" value="Genomic_DNA"/>
</dbReference>
<reference evidence="8 9" key="1">
    <citation type="submission" date="2019-11" db="EMBL/GenBank/DDBJ databases">
        <authorList>
            <person name="Holert J."/>
        </authorList>
    </citation>
    <scope>NUCLEOTIDE SEQUENCE [LARGE SCALE GENOMIC DNA]</scope>
    <source>
        <strain evidence="7">BC3_2A</strain>
        <strain evidence="6">SB11_1A</strain>
    </source>
</reference>
<dbReference type="Proteomes" id="UP000435877">
    <property type="component" value="Unassembled WGS sequence"/>
</dbReference>
<evidence type="ECO:0000313" key="6">
    <source>
        <dbReference type="EMBL" id="CAA0089396.1"/>
    </source>
</evidence>
<dbReference type="GO" id="GO:0005829">
    <property type="term" value="C:cytosol"/>
    <property type="evidence" value="ECO:0007669"/>
    <property type="project" value="TreeGrafter"/>
</dbReference>
<dbReference type="Proteomes" id="UP000439591">
    <property type="component" value="Unassembled WGS sequence"/>
</dbReference>
<dbReference type="InterPro" id="IPR003772">
    <property type="entry name" value="YceD"/>
</dbReference>
<gene>
    <name evidence="6" type="primary">yceD</name>
    <name evidence="6" type="ORF">IHBHHGIJ_01770</name>
    <name evidence="7" type="ORF">KFEGEMFD_01372</name>
</gene>
<accession>A0A5S9NGE6</accession>
<evidence type="ECO:0000313" key="8">
    <source>
        <dbReference type="Proteomes" id="UP000435877"/>
    </source>
</evidence>
<name>A0A5S9NGE6_9GAMM</name>
<evidence type="ECO:0000256" key="2">
    <source>
        <dbReference type="ARBA" id="ARBA00010740"/>
    </source>
</evidence>
<evidence type="ECO:0000256" key="1">
    <source>
        <dbReference type="ARBA" id="ARBA00002868"/>
    </source>
</evidence>
<dbReference type="InterPro" id="IPR039255">
    <property type="entry name" value="YceD_bac"/>
</dbReference>
<keyword evidence="8" id="KW-1185">Reference proteome</keyword>
<dbReference type="PANTHER" id="PTHR38099:SF1">
    <property type="entry name" value="LARGE RIBOSOMAL RNA SUBUNIT ACCUMULATION PROTEIN YCED"/>
    <property type="match status" value="1"/>
</dbReference>
<dbReference type="PANTHER" id="PTHR38099">
    <property type="entry name" value="LARGE RIBOSOMAL RNA SUBUNIT ACCUMULATION PROTEIN YCED"/>
    <property type="match status" value="1"/>
</dbReference>
<dbReference type="EMBL" id="CACSIK010000001">
    <property type="protein sequence ID" value="CAA0089396.1"/>
    <property type="molecule type" value="Genomic_DNA"/>
</dbReference>
<proteinExistence type="inferred from homology"/>
<keyword evidence="4" id="KW-0690">Ribosome biogenesis</keyword>
<dbReference type="AlphaFoldDB" id="A0A5S9NGE6"/>
<dbReference type="GO" id="GO:0042254">
    <property type="term" value="P:ribosome biogenesis"/>
    <property type="evidence" value="ECO:0007669"/>
    <property type="project" value="UniProtKB-KW"/>
</dbReference>
<organism evidence="6 8">
    <name type="scientific">Zhongshania aliphaticivorans</name>
    <dbReference type="NCBI Taxonomy" id="1470434"/>
    <lineage>
        <taxon>Bacteria</taxon>
        <taxon>Pseudomonadati</taxon>
        <taxon>Pseudomonadota</taxon>
        <taxon>Gammaproteobacteria</taxon>
        <taxon>Cellvibrionales</taxon>
        <taxon>Spongiibacteraceae</taxon>
        <taxon>Zhongshania</taxon>
    </lineage>
</organism>